<protein>
    <submittedName>
        <fullName evidence="1">Uncharacterized protein</fullName>
    </submittedName>
</protein>
<accession>A0ABT1A9H3</accession>
<proteinExistence type="predicted"/>
<comment type="caution">
    <text evidence="1">The sequence shown here is derived from an EMBL/GenBank/DDBJ whole genome shotgun (WGS) entry which is preliminary data.</text>
</comment>
<gene>
    <name evidence="1" type="ORF">KDL28_31890</name>
</gene>
<evidence type="ECO:0000313" key="1">
    <source>
        <dbReference type="EMBL" id="MCO1659682.1"/>
    </source>
</evidence>
<name>A0ABT1A9H3_9PSEU</name>
<sequence>MPEIDLKRDAAIMSLHEIPRELTGIGVEVPKAVRDAIAATGWVDLSDQTAEVESAKQALRVASSEEDWQAAQKDLLKAAADGYVWSEIKSYVASVKTQRVTTAINETSDEMVRSVCDRYNAVALSFTAAAEQIPSGLDGLSLFDLTPEEAAALQTAKQQGQELDRVLRVYKSISKLRGWTALSPHQRTVAQAAQIGDYEYADQLSRAAGMIQVYATRGHGISTALAPLAPHIVVILTGGTLNLKPPAEADEYVYSLPYEFEDEKTMPPGYRIGA</sequence>
<dbReference type="RefSeq" id="WP_252444585.1">
    <property type="nucleotide sequence ID" value="NZ_JAGSOV010000069.1"/>
</dbReference>
<reference evidence="1" key="1">
    <citation type="submission" date="2021-04" db="EMBL/GenBank/DDBJ databases">
        <title>Pseudonocardia sp. nov., isolated from sandy soil of mangrove forest.</title>
        <authorList>
            <person name="Zan Z."/>
            <person name="Huang R."/>
            <person name="Liu W."/>
        </authorList>
    </citation>
    <scope>NUCLEOTIDE SEQUENCE</scope>
    <source>
        <strain evidence="1">S2-4</strain>
    </source>
</reference>
<dbReference type="EMBL" id="JAGSOV010000069">
    <property type="protein sequence ID" value="MCO1659682.1"/>
    <property type="molecule type" value="Genomic_DNA"/>
</dbReference>
<dbReference type="Proteomes" id="UP001165283">
    <property type="component" value="Unassembled WGS sequence"/>
</dbReference>
<evidence type="ECO:0000313" key="2">
    <source>
        <dbReference type="Proteomes" id="UP001165283"/>
    </source>
</evidence>
<keyword evidence="2" id="KW-1185">Reference proteome</keyword>
<organism evidence="1 2">
    <name type="scientific">Pseudonocardia humida</name>
    <dbReference type="NCBI Taxonomy" id="2800819"/>
    <lineage>
        <taxon>Bacteria</taxon>
        <taxon>Bacillati</taxon>
        <taxon>Actinomycetota</taxon>
        <taxon>Actinomycetes</taxon>
        <taxon>Pseudonocardiales</taxon>
        <taxon>Pseudonocardiaceae</taxon>
        <taxon>Pseudonocardia</taxon>
    </lineage>
</organism>